<protein>
    <submittedName>
        <fullName evidence="1">Uncharacterized protein</fullName>
    </submittedName>
</protein>
<keyword evidence="2" id="KW-1185">Reference proteome</keyword>
<dbReference type="EMBL" id="BMQC01000008">
    <property type="protein sequence ID" value="GGK32385.1"/>
    <property type="molecule type" value="Genomic_DNA"/>
</dbReference>
<reference evidence="1" key="2">
    <citation type="submission" date="2020-09" db="EMBL/GenBank/DDBJ databases">
        <authorList>
            <person name="Sun Q."/>
            <person name="Ohkuma M."/>
        </authorList>
    </citation>
    <scope>NUCLEOTIDE SEQUENCE</scope>
    <source>
        <strain evidence="1">JCM 3091</strain>
    </source>
</reference>
<sequence>MREDEAVEWISGAQAAAILGVSARTVLRTLQSAAAGESTQWGERGVGWRHKPLSTRGAFQVSRQVAERIAAES</sequence>
<evidence type="ECO:0000313" key="2">
    <source>
        <dbReference type="Proteomes" id="UP000662200"/>
    </source>
</evidence>
<organism evidence="1 2">
    <name type="scientific">Pilimelia terevasa</name>
    <dbReference type="NCBI Taxonomy" id="53372"/>
    <lineage>
        <taxon>Bacteria</taxon>
        <taxon>Bacillati</taxon>
        <taxon>Actinomycetota</taxon>
        <taxon>Actinomycetes</taxon>
        <taxon>Micromonosporales</taxon>
        <taxon>Micromonosporaceae</taxon>
        <taxon>Pilimelia</taxon>
    </lineage>
</organism>
<reference evidence="1" key="1">
    <citation type="journal article" date="2014" name="Int. J. Syst. Evol. Microbiol.">
        <title>Complete genome sequence of Corynebacterium casei LMG S-19264T (=DSM 44701T), isolated from a smear-ripened cheese.</title>
        <authorList>
            <consortium name="US DOE Joint Genome Institute (JGI-PGF)"/>
            <person name="Walter F."/>
            <person name="Albersmeier A."/>
            <person name="Kalinowski J."/>
            <person name="Ruckert C."/>
        </authorList>
    </citation>
    <scope>NUCLEOTIDE SEQUENCE</scope>
    <source>
        <strain evidence="1">JCM 3091</strain>
    </source>
</reference>
<dbReference type="AlphaFoldDB" id="A0A8J3BR78"/>
<dbReference type="RefSeq" id="WP_189114593.1">
    <property type="nucleotide sequence ID" value="NZ_BMQC01000008.1"/>
</dbReference>
<dbReference type="Proteomes" id="UP000662200">
    <property type="component" value="Unassembled WGS sequence"/>
</dbReference>
<proteinExistence type="predicted"/>
<comment type="caution">
    <text evidence="1">The sequence shown here is derived from an EMBL/GenBank/DDBJ whole genome shotgun (WGS) entry which is preliminary data.</text>
</comment>
<gene>
    <name evidence="1" type="ORF">GCM10010124_26460</name>
</gene>
<name>A0A8J3BR78_9ACTN</name>
<accession>A0A8J3BR78</accession>
<evidence type="ECO:0000313" key="1">
    <source>
        <dbReference type="EMBL" id="GGK32385.1"/>
    </source>
</evidence>